<dbReference type="Proteomes" id="UP000053370">
    <property type="component" value="Unassembled WGS sequence"/>
</dbReference>
<gene>
    <name evidence="1" type="ORF">ATC1_11245</name>
</gene>
<dbReference type="EMBL" id="DF968179">
    <property type="protein sequence ID" value="GAP39317.1"/>
    <property type="molecule type" value="Genomic_DNA"/>
</dbReference>
<dbReference type="SUPFAM" id="SSF158997">
    <property type="entry name" value="Trm112p-like"/>
    <property type="match status" value="1"/>
</dbReference>
<dbReference type="InterPro" id="IPR005651">
    <property type="entry name" value="Trm112-like"/>
</dbReference>
<keyword evidence="2" id="KW-1185">Reference proteome</keyword>
<dbReference type="RefSeq" id="WP_062277384.1">
    <property type="nucleotide sequence ID" value="NZ_DF968179.1"/>
</dbReference>
<dbReference type="OrthoDB" id="9812205at2"/>
<dbReference type="AlphaFoldDB" id="A0A0K8P9I3"/>
<sequence>MIQEKLMEILRCPVCVKNGEGNLTLYKDSWLICENCHRKYPIVEDIPIMLISEGSKWIETKPEDLKIPPEK</sequence>
<protein>
    <submittedName>
        <fullName evidence="1">Uncharacterized conserved protein YacL, contains PIN and TRAM domains</fullName>
    </submittedName>
</protein>
<proteinExistence type="predicted"/>
<organism evidence="1">
    <name type="scientific">Flexilinea flocculi</name>
    <dbReference type="NCBI Taxonomy" id="1678840"/>
    <lineage>
        <taxon>Bacteria</taxon>
        <taxon>Bacillati</taxon>
        <taxon>Chloroflexota</taxon>
        <taxon>Anaerolineae</taxon>
        <taxon>Anaerolineales</taxon>
        <taxon>Anaerolineaceae</taxon>
        <taxon>Flexilinea</taxon>
    </lineage>
</organism>
<name>A0A0K8P9I3_9CHLR</name>
<accession>A0A0K8P9I3</accession>
<evidence type="ECO:0000313" key="2">
    <source>
        <dbReference type="Proteomes" id="UP000053370"/>
    </source>
</evidence>
<dbReference type="Gene3D" id="2.20.25.10">
    <property type="match status" value="1"/>
</dbReference>
<dbReference type="Pfam" id="PF03966">
    <property type="entry name" value="Trm112p"/>
    <property type="match status" value="1"/>
</dbReference>
<evidence type="ECO:0000313" key="1">
    <source>
        <dbReference type="EMBL" id="GAP39317.1"/>
    </source>
</evidence>
<reference evidence="1" key="1">
    <citation type="journal article" date="2015" name="Genome Announc.">
        <title>Draft Genome Sequence of Anaerolineae Strain TC1, a Novel Isolate from a Methanogenic Wastewater Treatment System.</title>
        <authorList>
            <person name="Matsuura N."/>
            <person name="Tourlousse D.M."/>
            <person name="Sun L."/>
            <person name="Toyonaga M."/>
            <person name="Kuroda K."/>
            <person name="Ohashi A."/>
            <person name="Cruz R."/>
            <person name="Yamaguchi T."/>
            <person name="Sekiguchi Y."/>
        </authorList>
    </citation>
    <scope>NUCLEOTIDE SEQUENCE [LARGE SCALE GENOMIC DNA]</scope>
    <source>
        <strain evidence="1">TC1</strain>
    </source>
</reference>
<dbReference type="STRING" id="1678840.ATC1_11245"/>